<evidence type="ECO:0000313" key="2">
    <source>
        <dbReference type="EMBL" id="OLP93486.1"/>
    </source>
</evidence>
<evidence type="ECO:0000256" key="1">
    <source>
        <dbReference type="SAM" id="MobiDB-lite"/>
    </source>
</evidence>
<accession>A0A1Q9DE40</accession>
<comment type="caution">
    <text evidence="2">The sequence shown here is derived from an EMBL/GenBank/DDBJ whole genome shotgun (WGS) entry which is preliminary data.</text>
</comment>
<protein>
    <submittedName>
        <fullName evidence="2">Uncharacterized protein</fullName>
    </submittedName>
</protein>
<evidence type="ECO:0000313" key="3">
    <source>
        <dbReference type="Proteomes" id="UP000186817"/>
    </source>
</evidence>
<proteinExistence type="predicted"/>
<sequence length="73" mass="8670">MGKALASYQKVMYTTHLMNKDQRRAFQFMYSRLKSIESMLRDKAEEFDWDASSFQSPKSQPNLSREWSRSTPL</sequence>
<gene>
    <name evidence="2" type="ORF">AK812_SmicGene24607</name>
</gene>
<reference evidence="2 3" key="1">
    <citation type="submission" date="2016-02" db="EMBL/GenBank/DDBJ databases">
        <title>Genome analysis of coral dinoflagellate symbionts highlights evolutionary adaptations to a symbiotic lifestyle.</title>
        <authorList>
            <person name="Aranda M."/>
            <person name="Li Y."/>
            <person name="Liew Y.J."/>
            <person name="Baumgarten S."/>
            <person name="Simakov O."/>
            <person name="Wilson M."/>
            <person name="Piel J."/>
            <person name="Ashoor H."/>
            <person name="Bougouffa S."/>
            <person name="Bajic V.B."/>
            <person name="Ryu T."/>
            <person name="Ravasi T."/>
            <person name="Bayer T."/>
            <person name="Micklem G."/>
            <person name="Kim H."/>
            <person name="Bhak J."/>
            <person name="Lajeunesse T.C."/>
            <person name="Voolstra C.R."/>
        </authorList>
    </citation>
    <scope>NUCLEOTIDE SEQUENCE [LARGE SCALE GENOMIC DNA]</scope>
    <source>
        <strain evidence="2 3">CCMP2467</strain>
    </source>
</reference>
<name>A0A1Q9DE40_SYMMI</name>
<keyword evidence="3" id="KW-1185">Reference proteome</keyword>
<dbReference type="Proteomes" id="UP000186817">
    <property type="component" value="Unassembled WGS sequence"/>
</dbReference>
<organism evidence="2 3">
    <name type="scientific">Symbiodinium microadriaticum</name>
    <name type="common">Dinoflagellate</name>
    <name type="synonym">Zooxanthella microadriatica</name>
    <dbReference type="NCBI Taxonomy" id="2951"/>
    <lineage>
        <taxon>Eukaryota</taxon>
        <taxon>Sar</taxon>
        <taxon>Alveolata</taxon>
        <taxon>Dinophyceae</taxon>
        <taxon>Suessiales</taxon>
        <taxon>Symbiodiniaceae</taxon>
        <taxon>Symbiodinium</taxon>
    </lineage>
</organism>
<dbReference type="AlphaFoldDB" id="A0A1Q9DE40"/>
<feature type="region of interest" description="Disordered" evidence="1">
    <location>
        <begin position="50"/>
        <end position="73"/>
    </location>
</feature>
<dbReference type="EMBL" id="LSRX01000578">
    <property type="protein sequence ID" value="OLP93486.1"/>
    <property type="molecule type" value="Genomic_DNA"/>
</dbReference>
<feature type="compositionally biased region" description="Polar residues" evidence="1">
    <location>
        <begin position="52"/>
        <end position="73"/>
    </location>
</feature>